<dbReference type="EMBL" id="KB321036">
    <property type="protein sequence ID" value="ELW48536.1"/>
    <property type="molecule type" value="Genomic_DNA"/>
</dbReference>
<dbReference type="STRING" id="246437.L9JD96"/>
<keyword evidence="2" id="KW-0689">Ribosomal protein</keyword>
<dbReference type="Gene3D" id="2.30.30.30">
    <property type="match status" value="1"/>
</dbReference>
<protein>
    <submittedName>
        <fullName evidence="2">60S ribosomal protein L26</fullName>
    </submittedName>
</protein>
<dbReference type="Proteomes" id="UP000011518">
    <property type="component" value="Unassembled WGS sequence"/>
</dbReference>
<evidence type="ECO:0000313" key="3">
    <source>
        <dbReference type="Proteomes" id="UP000011518"/>
    </source>
</evidence>
<feature type="region of interest" description="Disordered" evidence="1">
    <location>
        <begin position="39"/>
        <end position="177"/>
    </location>
</feature>
<dbReference type="InParanoid" id="L9JD96"/>
<dbReference type="InterPro" id="IPR014722">
    <property type="entry name" value="Rib_uL2_dom2"/>
</dbReference>
<proteinExistence type="predicted"/>
<accession>L9JD96</accession>
<feature type="compositionally biased region" description="Basic and acidic residues" evidence="1">
    <location>
        <begin position="106"/>
        <end position="123"/>
    </location>
</feature>
<keyword evidence="2" id="KW-0687">Ribonucleoprotein</keyword>
<evidence type="ECO:0000256" key="1">
    <source>
        <dbReference type="SAM" id="MobiDB-lite"/>
    </source>
</evidence>
<evidence type="ECO:0000313" key="2">
    <source>
        <dbReference type="EMBL" id="ELW48536.1"/>
    </source>
</evidence>
<gene>
    <name evidence="2" type="ORF">TREES_T100009365</name>
</gene>
<organism evidence="2 3">
    <name type="scientific">Tupaia chinensis</name>
    <name type="common">Chinese tree shrew</name>
    <name type="synonym">Tupaia belangeri chinensis</name>
    <dbReference type="NCBI Taxonomy" id="246437"/>
    <lineage>
        <taxon>Eukaryota</taxon>
        <taxon>Metazoa</taxon>
        <taxon>Chordata</taxon>
        <taxon>Craniata</taxon>
        <taxon>Vertebrata</taxon>
        <taxon>Euteleostomi</taxon>
        <taxon>Mammalia</taxon>
        <taxon>Eutheria</taxon>
        <taxon>Euarchontoglires</taxon>
        <taxon>Scandentia</taxon>
        <taxon>Tupaiidae</taxon>
        <taxon>Tupaia</taxon>
    </lineage>
</organism>
<dbReference type="GO" id="GO:0005840">
    <property type="term" value="C:ribosome"/>
    <property type="evidence" value="ECO:0007669"/>
    <property type="project" value="UniProtKB-KW"/>
</dbReference>
<feature type="compositionally biased region" description="Pro residues" evidence="1">
    <location>
        <begin position="143"/>
        <end position="156"/>
    </location>
</feature>
<name>L9JD96_TUPCH</name>
<dbReference type="AlphaFoldDB" id="L9JD96"/>
<keyword evidence="3" id="KW-1185">Reference proteome</keyword>
<feature type="compositionally biased region" description="Low complexity" evidence="1">
    <location>
        <begin position="77"/>
        <end position="88"/>
    </location>
</feature>
<feature type="compositionally biased region" description="Polar residues" evidence="1">
    <location>
        <begin position="162"/>
        <end position="172"/>
    </location>
</feature>
<reference evidence="3" key="2">
    <citation type="journal article" date="2013" name="Nat. Commun.">
        <title>Genome of the Chinese tree shrew.</title>
        <authorList>
            <person name="Fan Y."/>
            <person name="Huang Z.Y."/>
            <person name="Cao C.C."/>
            <person name="Chen C.S."/>
            <person name="Chen Y.X."/>
            <person name="Fan D.D."/>
            <person name="He J."/>
            <person name="Hou H.L."/>
            <person name="Hu L."/>
            <person name="Hu X.T."/>
            <person name="Jiang X.T."/>
            <person name="Lai R."/>
            <person name="Lang Y.S."/>
            <person name="Liang B."/>
            <person name="Liao S.G."/>
            <person name="Mu D."/>
            <person name="Ma Y.Y."/>
            <person name="Niu Y.Y."/>
            <person name="Sun X.Q."/>
            <person name="Xia J.Q."/>
            <person name="Xiao J."/>
            <person name="Xiong Z.Q."/>
            <person name="Xu L."/>
            <person name="Yang L."/>
            <person name="Zhang Y."/>
            <person name="Zhao W."/>
            <person name="Zhao X.D."/>
            <person name="Zheng Y.T."/>
            <person name="Zhou J.M."/>
            <person name="Zhu Y.B."/>
            <person name="Zhang G.J."/>
            <person name="Wang J."/>
            <person name="Yao Y.G."/>
        </authorList>
    </citation>
    <scope>NUCLEOTIDE SEQUENCE [LARGE SCALE GENOMIC DNA]</scope>
</reference>
<reference evidence="3" key="1">
    <citation type="submission" date="2012-07" db="EMBL/GenBank/DDBJ databases">
        <title>Genome of the Chinese tree shrew, a rising model animal genetically related to primates.</title>
        <authorList>
            <person name="Zhang G."/>
            <person name="Fan Y."/>
            <person name="Yao Y."/>
            <person name="Huang Z."/>
        </authorList>
    </citation>
    <scope>NUCLEOTIDE SEQUENCE [LARGE SCALE GENOMIC DNA]</scope>
</reference>
<sequence length="226" mass="24449">MPVPKDEEVEVGRRYRKGQQIASGVQGYRKKRVIHVEWAQRGKPNGTTAHGGIRPSKGLCRDTQGSPALAEPLSDKAASPALAALGAGEEFTEPFGFGPNTSDQGPRNESKGKEGAWGPERESLIMPCTSTTESQPLWHCQGPPLPAPGPQPPPLPGRNCPKPTSTQAQRTTESMHESGFLARLCMDGGHRKMPEFKDWAESIATAPELPQELCNLLRLQKLSGIQ</sequence>